<dbReference type="Gene3D" id="2.130.10.10">
    <property type="entry name" value="YVTN repeat-like/Quinoprotein amine dehydrogenase"/>
    <property type="match status" value="1"/>
</dbReference>
<dbReference type="InterPro" id="IPR001680">
    <property type="entry name" value="WD40_rpt"/>
</dbReference>
<dbReference type="GO" id="GO:0043021">
    <property type="term" value="F:ribonucleoprotein complex binding"/>
    <property type="evidence" value="ECO:0007669"/>
    <property type="project" value="UniProtKB-UniRule"/>
</dbReference>
<evidence type="ECO:0000256" key="8">
    <source>
        <dbReference type="PROSITE-ProRule" id="PRU00221"/>
    </source>
</evidence>
<keyword evidence="4 8" id="KW-0853">WD repeat</keyword>
<comment type="subcellular location">
    <subcellularLocation>
        <location evidence="7">Nucleus</location>
        <location evidence="7">Nucleolus</location>
    </subcellularLocation>
    <subcellularLocation>
        <location evidence="7">Nucleus</location>
        <location evidence="7">Nucleoplasm</location>
    </subcellularLocation>
</comment>
<keyword evidence="6 7" id="KW-0539">Nucleus</keyword>
<dbReference type="GO" id="GO:0070545">
    <property type="term" value="C:PeBoW complex"/>
    <property type="evidence" value="ECO:0007669"/>
    <property type="project" value="TreeGrafter"/>
</dbReference>
<dbReference type="PANTHER" id="PTHR17605">
    <property type="entry name" value="RIBOSOME BIOGENESIS PROTEIN BOP1 BLOCK OF PROLIFERATION 1 PROTEIN"/>
    <property type="match status" value="1"/>
</dbReference>
<evidence type="ECO:0000256" key="5">
    <source>
        <dbReference type="ARBA" id="ARBA00022737"/>
    </source>
</evidence>
<feature type="compositionally biased region" description="Basic and acidic residues" evidence="9">
    <location>
        <begin position="226"/>
        <end position="243"/>
    </location>
</feature>
<evidence type="ECO:0000256" key="3">
    <source>
        <dbReference type="ARBA" id="ARBA00022552"/>
    </source>
</evidence>
<dbReference type="InterPro" id="IPR039462">
    <property type="entry name" value="Nup159/Nup146_N"/>
</dbReference>
<dbReference type="WBParaSite" id="nRc.2.0.1.t19971-RA">
    <property type="protein sequence ID" value="nRc.2.0.1.t19971-RA"/>
    <property type="gene ID" value="nRc.2.0.1.g19971"/>
</dbReference>
<keyword evidence="1" id="KW-0813">Transport</keyword>
<keyword evidence="11" id="KW-1185">Reference proteome</keyword>
<evidence type="ECO:0000313" key="11">
    <source>
        <dbReference type="Proteomes" id="UP000887565"/>
    </source>
</evidence>
<feature type="repeat" description="WD" evidence="8">
    <location>
        <begin position="387"/>
        <end position="413"/>
    </location>
</feature>
<keyword evidence="5" id="KW-0677">Repeat</keyword>
<feature type="domain" description="BOP1 N-terminal" evidence="10">
    <location>
        <begin position="99"/>
        <end position="363"/>
    </location>
</feature>
<dbReference type="PANTHER" id="PTHR17605:SF0">
    <property type="entry name" value="RIBOSOME BIOGENESIS PROTEIN BOP1"/>
    <property type="match status" value="1"/>
</dbReference>
<name>A0A915J0I3_ROMCU</name>
<dbReference type="Pfam" id="PF08145">
    <property type="entry name" value="BOP1NT"/>
    <property type="match status" value="1"/>
</dbReference>
<evidence type="ECO:0000256" key="6">
    <source>
        <dbReference type="ARBA" id="ARBA00023242"/>
    </source>
</evidence>
<keyword evidence="2 7" id="KW-0690">Ribosome biogenesis</keyword>
<dbReference type="OMA" id="MRPAKGE"/>
<comment type="function">
    <text evidence="7">Required for maturation of ribosomal RNAs and formation of the large ribosomal subunit.</text>
</comment>
<dbReference type="Pfam" id="PF16755">
    <property type="entry name" value="Beta-prop_NUP159_NUP214"/>
    <property type="match status" value="1"/>
</dbReference>
<dbReference type="SUPFAM" id="SSF50978">
    <property type="entry name" value="WD40 repeat-like"/>
    <property type="match status" value="1"/>
</dbReference>
<comment type="similarity">
    <text evidence="7">Belongs to the WD repeat BOP1/ERB1 family.</text>
</comment>
<accession>A0A915J0I3</accession>
<dbReference type="GO" id="GO:0000466">
    <property type="term" value="P:maturation of 5.8S rRNA from tricistronic rRNA transcript (SSU-rRNA, 5.8S rRNA, LSU-rRNA)"/>
    <property type="evidence" value="ECO:0007669"/>
    <property type="project" value="UniProtKB-UniRule"/>
</dbReference>
<dbReference type="Proteomes" id="UP000887565">
    <property type="component" value="Unplaced"/>
</dbReference>
<dbReference type="GO" id="GO:0000463">
    <property type="term" value="P:maturation of LSU-rRNA from tricistronic rRNA transcript (SSU-rRNA, 5.8S rRNA, LSU-rRNA)"/>
    <property type="evidence" value="ECO:0007669"/>
    <property type="project" value="UniProtKB-UniRule"/>
</dbReference>
<dbReference type="SMART" id="SM00320">
    <property type="entry name" value="WD40"/>
    <property type="match status" value="7"/>
</dbReference>
<evidence type="ECO:0000259" key="10">
    <source>
        <dbReference type="SMART" id="SM01035"/>
    </source>
</evidence>
<dbReference type="GO" id="GO:0005654">
    <property type="term" value="C:nucleoplasm"/>
    <property type="evidence" value="ECO:0007669"/>
    <property type="project" value="UniProtKB-SubCell"/>
</dbReference>
<dbReference type="InterPro" id="IPR012953">
    <property type="entry name" value="BOP1_N_dom"/>
</dbReference>
<evidence type="ECO:0000256" key="4">
    <source>
        <dbReference type="ARBA" id="ARBA00022574"/>
    </source>
</evidence>
<evidence type="ECO:0000256" key="7">
    <source>
        <dbReference type="HAMAP-Rule" id="MF_03027"/>
    </source>
</evidence>
<feature type="region of interest" description="Disordered" evidence="9">
    <location>
        <begin position="223"/>
        <end position="243"/>
    </location>
</feature>
<dbReference type="AlphaFoldDB" id="A0A915J0I3"/>
<dbReference type="HAMAP" id="MF_03027">
    <property type="entry name" value="BOP1"/>
    <property type="match status" value="1"/>
</dbReference>
<evidence type="ECO:0000256" key="2">
    <source>
        <dbReference type="ARBA" id="ARBA00022517"/>
    </source>
</evidence>
<dbReference type="InterPro" id="IPR015943">
    <property type="entry name" value="WD40/YVTN_repeat-like_dom_sf"/>
</dbReference>
<reference evidence="12" key="1">
    <citation type="submission" date="2022-11" db="UniProtKB">
        <authorList>
            <consortium name="WormBaseParasite"/>
        </authorList>
    </citation>
    <scope>IDENTIFICATION</scope>
</reference>
<protein>
    <recommendedName>
        <fullName evidence="7">Ribosome biogenesis protein BOP1 homolog</fullName>
    </recommendedName>
</protein>
<dbReference type="Pfam" id="PF00400">
    <property type="entry name" value="WD40"/>
    <property type="match status" value="3"/>
</dbReference>
<organism evidence="11 12">
    <name type="scientific">Romanomermis culicivorax</name>
    <name type="common">Nematode worm</name>
    <dbReference type="NCBI Taxonomy" id="13658"/>
    <lineage>
        <taxon>Eukaryota</taxon>
        <taxon>Metazoa</taxon>
        <taxon>Ecdysozoa</taxon>
        <taxon>Nematoda</taxon>
        <taxon>Enoplea</taxon>
        <taxon>Dorylaimia</taxon>
        <taxon>Mermithida</taxon>
        <taxon>Mermithoidea</taxon>
        <taxon>Mermithidae</taxon>
        <taxon>Romanomermis</taxon>
    </lineage>
</organism>
<feature type="compositionally biased region" description="Low complexity" evidence="9">
    <location>
        <begin position="29"/>
        <end position="39"/>
    </location>
</feature>
<feature type="region of interest" description="Disordered" evidence="9">
    <location>
        <begin position="27"/>
        <end position="55"/>
    </location>
</feature>
<keyword evidence="3 7" id="KW-0698">rRNA processing</keyword>
<sequence>MKLRFFLTEIHRFFSSNIHLAMSTKVKKSSIGSSAAPSTSEKERLSDEESSSIYESDLDENFNDYYDYDDPKPVKIDRCDSSDEEDLRNTVGNVPISWYDDYDHIGYTADGRKLAKSAGKTSEIDSFLAKMDDPNYWRTIKDKQTGKNVVLPDEVVGLLGNIQSAKYPKIGYNPYQPFLDIFSHETMLHPIVGEMDHKRSFTVSKTEAKKIAKIVKAIRKGLMKPRKSEQESQKNDNYDLWNDDKDVEKSKSQIARFKMHVPAPKMKLPGHAESYNPPEEYLFTEEEQEKWLKDDAEDRKLDFLPRKFNCLRKVPQYANFAKDRFARCVDLYLAPRKRKMRLNVDAEDLLPKLPEPKNLRPFPTVLSLNFKGHNGRQCSCLTFEPCNGQYFASSGDDDCVKLWEIQSGRCYKTIKFQDKNSNIRSLAFCPDTKKSLLAVAIGTNLYLVNAGVGDRLIVSDTEVVIKKLSSLIIDVEEDKTTSWKLENNMIRVSHTKTISQVVWHPAGDYFATVCPEAGNKSVLVHQLSKMKSQSIFAKQKGVVQKVVFHPTKPYFFVANERNIRIYNLMKQQLVKKLQSNCKNISSIAIHPRGDNIIASSFDARLDWFDLDLSTKPYKSLNKYHKSAINSVCFHQRYPLFASCSSDGTALVSHGMVYSDLMQNPLIVPLKILQTGSTKSKLEFLHCVFHPHQPWLLAACSDGSIKLFT</sequence>
<dbReference type="FunFam" id="2.130.10.10:FF:000576">
    <property type="entry name" value="Ribosome biogenesis protein ERB1"/>
    <property type="match status" value="1"/>
</dbReference>
<proteinExistence type="inferred from homology"/>
<dbReference type="PROSITE" id="PS50082">
    <property type="entry name" value="WD_REPEATS_2"/>
    <property type="match status" value="1"/>
</dbReference>
<evidence type="ECO:0000256" key="1">
    <source>
        <dbReference type="ARBA" id="ARBA00022448"/>
    </source>
</evidence>
<evidence type="ECO:0000256" key="9">
    <source>
        <dbReference type="SAM" id="MobiDB-lite"/>
    </source>
</evidence>
<evidence type="ECO:0000313" key="12">
    <source>
        <dbReference type="WBParaSite" id="nRc.2.0.1.t19971-RA"/>
    </source>
</evidence>
<dbReference type="InterPro" id="IPR028598">
    <property type="entry name" value="BOP1/Erb1"/>
</dbReference>
<dbReference type="SMART" id="SM01035">
    <property type="entry name" value="BOP1NT"/>
    <property type="match status" value="1"/>
</dbReference>
<dbReference type="GO" id="GO:0030687">
    <property type="term" value="C:preribosome, large subunit precursor"/>
    <property type="evidence" value="ECO:0007669"/>
    <property type="project" value="UniProtKB-UniRule"/>
</dbReference>
<dbReference type="InterPro" id="IPR036322">
    <property type="entry name" value="WD40_repeat_dom_sf"/>
</dbReference>